<protein>
    <recommendedName>
        <fullName evidence="9">Nucleotide exchange factor GrpE</fullName>
    </recommendedName>
</protein>
<evidence type="ECO:0000256" key="5">
    <source>
        <dbReference type="ARBA" id="ARBA00023016"/>
    </source>
</evidence>
<dbReference type="GO" id="GO:0005737">
    <property type="term" value="C:cytoplasm"/>
    <property type="evidence" value="ECO:0007669"/>
    <property type="project" value="UniProtKB-SubCell"/>
</dbReference>
<dbReference type="PROSITE" id="PS01071">
    <property type="entry name" value="GRPE"/>
    <property type="match status" value="1"/>
</dbReference>
<dbReference type="CDD" id="cd00446">
    <property type="entry name" value="GrpE"/>
    <property type="match status" value="1"/>
</dbReference>
<name>A0A381SC43_9ZZZZ</name>
<reference evidence="8" key="1">
    <citation type="submission" date="2018-05" db="EMBL/GenBank/DDBJ databases">
        <authorList>
            <person name="Lanie J.A."/>
            <person name="Ng W.-L."/>
            <person name="Kazmierczak K.M."/>
            <person name="Andrzejewski T.M."/>
            <person name="Davidsen T.M."/>
            <person name="Wayne K.J."/>
            <person name="Tettelin H."/>
            <person name="Glass J.I."/>
            <person name="Rusch D."/>
            <person name="Podicherti R."/>
            <person name="Tsui H.-C.T."/>
            <person name="Winkler M.E."/>
        </authorList>
    </citation>
    <scope>NUCLEOTIDE SEQUENCE</scope>
</reference>
<dbReference type="AlphaFoldDB" id="A0A381SC43"/>
<dbReference type="Gene3D" id="3.90.20.20">
    <property type="match status" value="1"/>
</dbReference>
<proteinExistence type="inferred from homology"/>
<evidence type="ECO:0000256" key="2">
    <source>
        <dbReference type="ARBA" id="ARBA00009054"/>
    </source>
</evidence>
<dbReference type="EMBL" id="UINC01002926">
    <property type="protein sequence ID" value="SVA01655.1"/>
    <property type="molecule type" value="Genomic_DNA"/>
</dbReference>
<dbReference type="GO" id="GO:0051087">
    <property type="term" value="F:protein-folding chaperone binding"/>
    <property type="evidence" value="ECO:0007669"/>
    <property type="project" value="InterPro"/>
</dbReference>
<dbReference type="FunFam" id="2.30.22.10:FF:000001">
    <property type="entry name" value="Protein GrpE"/>
    <property type="match status" value="1"/>
</dbReference>
<dbReference type="GO" id="GO:0006457">
    <property type="term" value="P:protein folding"/>
    <property type="evidence" value="ECO:0007669"/>
    <property type="project" value="InterPro"/>
</dbReference>
<feature type="compositionally biased region" description="Basic and acidic residues" evidence="7">
    <location>
        <begin position="74"/>
        <end position="83"/>
    </location>
</feature>
<evidence type="ECO:0000313" key="8">
    <source>
        <dbReference type="EMBL" id="SVA01655.1"/>
    </source>
</evidence>
<evidence type="ECO:0000256" key="3">
    <source>
        <dbReference type="ARBA" id="ARBA00011738"/>
    </source>
</evidence>
<dbReference type="PRINTS" id="PR00773">
    <property type="entry name" value="GRPEPROTEIN"/>
</dbReference>
<dbReference type="SUPFAM" id="SSF51064">
    <property type="entry name" value="Head domain of nucleotide exchange factor GrpE"/>
    <property type="match status" value="1"/>
</dbReference>
<organism evidence="8">
    <name type="scientific">marine metagenome</name>
    <dbReference type="NCBI Taxonomy" id="408172"/>
    <lineage>
        <taxon>unclassified sequences</taxon>
        <taxon>metagenomes</taxon>
        <taxon>ecological metagenomes</taxon>
    </lineage>
</organism>
<dbReference type="GO" id="GO:0042803">
    <property type="term" value="F:protein homodimerization activity"/>
    <property type="evidence" value="ECO:0007669"/>
    <property type="project" value="InterPro"/>
</dbReference>
<dbReference type="InterPro" id="IPR000740">
    <property type="entry name" value="GrpE"/>
</dbReference>
<feature type="region of interest" description="Disordered" evidence="7">
    <location>
        <begin position="1"/>
        <end position="83"/>
    </location>
</feature>
<evidence type="ECO:0008006" key="9">
    <source>
        <dbReference type="Google" id="ProtNLM"/>
    </source>
</evidence>
<evidence type="ECO:0000256" key="6">
    <source>
        <dbReference type="ARBA" id="ARBA00023186"/>
    </source>
</evidence>
<feature type="non-terminal residue" evidence="8">
    <location>
        <position position="1"/>
    </location>
</feature>
<evidence type="ECO:0000256" key="4">
    <source>
        <dbReference type="ARBA" id="ARBA00022490"/>
    </source>
</evidence>
<comment type="subcellular location">
    <subcellularLocation>
        <location evidence="1">Cytoplasm</location>
    </subcellularLocation>
</comment>
<dbReference type="PANTHER" id="PTHR21237:SF23">
    <property type="entry name" value="GRPE PROTEIN HOMOLOG, MITOCHONDRIAL"/>
    <property type="match status" value="1"/>
</dbReference>
<evidence type="ECO:0000256" key="1">
    <source>
        <dbReference type="ARBA" id="ARBA00004496"/>
    </source>
</evidence>
<dbReference type="InterPro" id="IPR009012">
    <property type="entry name" value="GrpE_head"/>
</dbReference>
<dbReference type="Pfam" id="PF01025">
    <property type="entry name" value="GrpE"/>
    <property type="match status" value="1"/>
</dbReference>
<comment type="subunit">
    <text evidence="3">Homodimer.</text>
</comment>
<evidence type="ECO:0000256" key="7">
    <source>
        <dbReference type="SAM" id="MobiDB-lite"/>
    </source>
</evidence>
<dbReference type="GO" id="GO:0000774">
    <property type="term" value="F:adenyl-nucleotide exchange factor activity"/>
    <property type="evidence" value="ECO:0007669"/>
    <property type="project" value="InterPro"/>
</dbReference>
<dbReference type="Gene3D" id="2.30.22.10">
    <property type="entry name" value="Head domain of nucleotide exchange factor GrpE"/>
    <property type="match status" value="1"/>
</dbReference>
<dbReference type="SUPFAM" id="SSF58014">
    <property type="entry name" value="Coiled-coil domain of nucleotide exchange factor GrpE"/>
    <property type="match status" value="1"/>
</dbReference>
<dbReference type="PANTHER" id="PTHR21237">
    <property type="entry name" value="GRPE PROTEIN"/>
    <property type="match status" value="1"/>
</dbReference>
<sequence>VPAPTEAAVPSAEGGDTSTGPTEPSAEPADENTISDITILPDTVASDDEPGSPLAGGPSSEDGDGPGNVPSELEQARQERDEHREKLLETTAKFENFRKDLRKAEERKQREHHYQVTKDLMNEIVDVIDDLERALAAPEGSGYRRGVELIHKQLLNIIDKHEVTAIEAIGSDFDPNRHEAVQHEPSDAHRDGEVIEEFRRGYMLRDKLLRASMVKVAKA</sequence>
<gene>
    <name evidence="8" type="ORF">METZ01_LOCUS54509</name>
</gene>
<dbReference type="GO" id="GO:0051082">
    <property type="term" value="F:unfolded protein binding"/>
    <property type="evidence" value="ECO:0007669"/>
    <property type="project" value="TreeGrafter"/>
</dbReference>
<keyword evidence="5" id="KW-0346">Stress response</keyword>
<accession>A0A381SC43</accession>
<keyword evidence="6" id="KW-0143">Chaperone</keyword>
<dbReference type="HAMAP" id="MF_01151">
    <property type="entry name" value="GrpE"/>
    <property type="match status" value="1"/>
</dbReference>
<comment type="similarity">
    <text evidence="2">Belongs to the GrpE family.</text>
</comment>
<keyword evidence="4" id="KW-0963">Cytoplasm</keyword>
<dbReference type="InterPro" id="IPR013805">
    <property type="entry name" value="GrpE_CC"/>
</dbReference>